<accession>A0A1C5GGT6</accession>
<dbReference type="RefSeq" id="WP_089002530.1">
    <property type="nucleotide sequence ID" value="NZ_JBFAAC010000007.1"/>
</dbReference>
<evidence type="ECO:0000313" key="2">
    <source>
        <dbReference type="Proteomes" id="UP000198251"/>
    </source>
</evidence>
<dbReference type="AlphaFoldDB" id="A0A1C5GGT6"/>
<dbReference type="GO" id="GO:0005506">
    <property type="term" value="F:iron ion binding"/>
    <property type="evidence" value="ECO:0007669"/>
    <property type="project" value="UniProtKB-ARBA"/>
</dbReference>
<gene>
    <name evidence="1" type="ORF">GA0070610_5358</name>
</gene>
<dbReference type="SUPFAM" id="SSF51197">
    <property type="entry name" value="Clavaminate synthase-like"/>
    <property type="match status" value="1"/>
</dbReference>
<reference evidence="1 2" key="1">
    <citation type="submission" date="2016-06" db="EMBL/GenBank/DDBJ databases">
        <authorList>
            <person name="Kjaerup R.B."/>
            <person name="Dalgaard T.S."/>
            <person name="Juul-Madsen H.R."/>
        </authorList>
    </citation>
    <scope>NUCLEOTIDE SEQUENCE [LARGE SCALE GENOMIC DNA]</scope>
    <source>
        <strain evidence="1 2">DSM 43913</strain>
    </source>
</reference>
<dbReference type="GeneID" id="95805020"/>
<dbReference type="PANTHER" id="PTHR20883">
    <property type="entry name" value="PHYTANOYL-COA DIOXYGENASE DOMAIN CONTAINING 1"/>
    <property type="match status" value="1"/>
</dbReference>
<dbReference type="Pfam" id="PF05721">
    <property type="entry name" value="PhyH"/>
    <property type="match status" value="1"/>
</dbReference>
<dbReference type="GO" id="GO:0016706">
    <property type="term" value="F:2-oxoglutarate-dependent dioxygenase activity"/>
    <property type="evidence" value="ECO:0007669"/>
    <property type="project" value="UniProtKB-ARBA"/>
</dbReference>
<proteinExistence type="predicted"/>
<organism evidence="1 2">
    <name type="scientific">Micromonospora echinofusca</name>
    <dbReference type="NCBI Taxonomy" id="47858"/>
    <lineage>
        <taxon>Bacteria</taxon>
        <taxon>Bacillati</taxon>
        <taxon>Actinomycetota</taxon>
        <taxon>Actinomycetes</taxon>
        <taxon>Micromonosporales</taxon>
        <taxon>Micromonosporaceae</taxon>
        <taxon>Micromonospora</taxon>
    </lineage>
</organism>
<dbReference type="Proteomes" id="UP000198251">
    <property type="component" value="Chromosome I"/>
</dbReference>
<dbReference type="InterPro" id="IPR008775">
    <property type="entry name" value="Phytyl_CoA_dOase-like"/>
</dbReference>
<dbReference type="Gene3D" id="2.60.120.620">
    <property type="entry name" value="q2cbj1_9rhob like domain"/>
    <property type="match status" value="1"/>
</dbReference>
<dbReference type="EMBL" id="LT607733">
    <property type="protein sequence ID" value="SCG19000.1"/>
    <property type="molecule type" value="Genomic_DNA"/>
</dbReference>
<evidence type="ECO:0000313" key="1">
    <source>
        <dbReference type="EMBL" id="SCG19000.1"/>
    </source>
</evidence>
<protein>
    <submittedName>
        <fullName evidence="1">Ectoine hydroxylase-related dioxygenase, phytanoyl-CoA dioxygenase (PhyH) family</fullName>
    </submittedName>
</protein>
<name>A0A1C5GGT6_MICEH</name>
<dbReference type="PANTHER" id="PTHR20883:SF46">
    <property type="entry name" value="PHYTANOYL-COA HYDROXYLASE"/>
    <property type="match status" value="1"/>
</dbReference>
<keyword evidence="2" id="KW-1185">Reference proteome</keyword>
<sequence length="358" mass="39811">MAQEVRTTFGELRQFAAWVEPDARIAAQYGFQDRTIPDSAQAIVGSDLAVSMTNGRGPIVNDARADWALFCQERFGLRSSRWPSFRRHPLSDSFLWRSVGSGKRVLSDAEAEAYDRDGYVIVEDVLSKAFLEEVVADLDRFEAERVTAANAAGGKNNITQAGKVSFNVQLARHSAPLRKLIALPLLQHMMYDLIGPNVRLYWDQSVYKSPNSCLAFPWHQDTGYTYVDQPGKIVTAWFALTDADEDSGCMWVLPGSHRVGPLVHEKGEFGNRVFAEDPSGMIPLPMRAGSIMVFAGLLPHMTGGNFQNWTRKALVVEYAPDGMNRIAIDPWGDKVISPANNPHTQFNVLRDGRPVVSR</sequence>
<keyword evidence="1" id="KW-0223">Dioxygenase</keyword>
<keyword evidence="1" id="KW-0560">Oxidoreductase</keyword>